<name>A0A077EFL7_9FLAO</name>
<accession>A0A077EFL7</accession>
<gene>
    <name evidence="2" type="ORF">BD94_1588</name>
</gene>
<evidence type="ECO:0000313" key="3">
    <source>
        <dbReference type="Proteomes" id="UP000028933"/>
    </source>
</evidence>
<evidence type="ECO:0000256" key="1">
    <source>
        <dbReference type="SAM" id="MobiDB-lite"/>
    </source>
</evidence>
<dbReference type="HOGENOM" id="CLU_975688_0_0_10"/>
<dbReference type="STRING" id="1338011.BD94_1588"/>
<evidence type="ECO:0008006" key="4">
    <source>
        <dbReference type="Google" id="ProtNLM"/>
    </source>
</evidence>
<evidence type="ECO:0000313" key="2">
    <source>
        <dbReference type="EMBL" id="AIL45363.1"/>
    </source>
</evidence>
<sequence>MKNIIILYLLFSVILSCKGQDKNENKKTKATTYYAKCEGQYSTGEKLNQKDKTWSLNSGDVDKIMSLSTSITENEWHFSYPITPCNIYVNNYSYKGKKYDLQINGGSYISLFNGKTTVLLGCDLPECKKYFLKPKESMEEDTTSTSNNSPKESEQTKSYKVNFNKNNYQDIISVEKKAEGYNVEAKSNNEIFFNKNFACDYIDIETKTKNNQAFNLILSFTDQYQNIFRKIVIPVFFKNNDLYIEKIFIATLGTSAKTGEEEWIKKEVLKKIPLKQFNLNEIIPE</sequence>
<feature type="region of interest" description="Disordered" evidence="1">
    <location>
        <begin position="138"/>
        <end position="158"/>
    </location>
</feature>
<organism evidence="2 3">
    <name type="scientific">Elizabethkingia anophelis NUHP1</name>
    <dbReference type="NCBI Taxonomy" id="1338011"/>
    <lineage>
        <taxon>Bacteria</taxon>
        <taxon>Pseudomonadati</taxon>
        <taxon>Bacteroidota</taxon>
        <taxon>Flavobacteriia</taxon>
        <taxon>Flavobacteriales</taxon>
        <taxon>Weeksellaceae</taxon>
        <taxon>Elizabethkingia</taxon>
    </lineage>
</organism>
<dbReference type="KEGG" id="eao:BD94_1588"/>
<reference evidence="2" key="1">
    <citation type="journal article" date="2013" name="Lancet">
        <title>First case of E anophelis outbreak in an intensive-care unit.</title>
        <authorList>
            <person name="Teo J."/>
            <person name="Tan S.Y."/>
            <person name="Tay M."/>
            <person name="Ding Y."/>
            <person name="Kjelleberg S."/>
            <person name="Givskov M."/>
            <person name="Lin R.T."/>
            <person name="Yang L."/>
        </authorList>
    </citation>
    <scope>NUCLEOTIDE SEQUENCE [LARGE SCALE GENOMIC DNA]</scope>
    <source>
        <strain evidence="2">NUHP1</strain>
    </source>
</reference>
<dbReference type="PROSITE" id="PS51257">
    <property type="entry name" value="PROKAR_LIPOPROTEIN"/>
    <property type="match status" value="1"/>
</dbReference>
<dbReference type="RefSeq" id="WP_024564982.1">
    <property type="nucleotide sequence ID" value="NZ_CP007547.1"/>
</dbReference>
<dbReference type="Proteomes" id="UP000028933">
    <property type="component" value="Chromosome"/>
</dbReference>
<protein>
    <recommendedName>
        <fullName evidence="4">Lipoprotein</fullName>
    </recommendedName>
</protein>
<dbReference type="AlphaFoldDB" id="A0A077EFL7"/>
<reference evidence="2" key="2">
    <citation type="journal article" date="2015" name="Genome Biol. Evol.">
        <title>Complete Genome Sequence and Transcriptomic Analysis of the Novel Pathogen Elizabethkingia anophelis in Response to Oxidative Stress.</title>
        <authorList>
            <person name="Li Y."/>
            <person name="Liu Y."/>
            <person name="Chew S.C."/>
            <person name="Tay M."/>
            <person name="Salido M.M."/>
            <person name="Teo J."/>
            <person name="Lauro F.M."/>
            <person name="Givskov M."/>
            <person name="Yang L."/>
        </authorList>
    </citation>
    <scope>NUCLEOTIDE SEQUENCE</scope>
    <source>
        <strain evidence="2">NUHP1</strain>
    </source>
</reference>
<dbReference type="EMBL" id="CP007547">
    <property type="protein sequence ID" value="AIL45363.1"/>
    <property type="molecule type" value="Genomic_DNA"/>
</dbReference>
<proteinExistence type="predicted"/>